<feature type="compositionally biased region" description="Polar residues" evidence="1">
    <location>
        <begin position="58"/>
        <end position="69"/>
    </location>
</feature>
<dbReference type="AlphaFoldDB" id="A0A8H3LEJ9"/>
<accession>A0A8H3LEJ9</accession>
<sequence length="116" mass="13744">MEQLSSQKVAQQLQHEKNNNVSTIENIGNISRVKKENKLHSPKTSNRSPYQIKDMDSEQTSMVKPSSHVSRILRKRRDHRQLRHVYTYTLNHIRRLPRQNVNDPYANQIFNGSNFY</sequence>
<dbReference type="EMBL" id="BLAL01000156">
    <property type="protein sequence ID" value="GES85674.1"/>
    <property type="molecule type" value="Genomic_DNA"/>
</dbReference>
<evidence type="ECO:0000256" key="1">
    <source>
        <dbReference type="SAM" id="MobiDB-lite"/>
    </source>
</evidence>
<reference evidence="2" key="1">
    <citation type="submission" date="2019-10" db="EMBL/GenBank/DDBJ databases">
        <title>Conservation and host-specific expression of non-tandemly repeated heterogenous ribosome RNA gene in arbuscular mycorrhizal fungi.</title>
        <authorList>
            <person name="Maeda T."/>
            <person name="Kobayashi Y."/>
            <person name="Nakagawa T."/>
            <person name="Ezawa T."/>
            <person name="Yamaguchi K."/>
            <person name="Bino T."/>
            <person name="Nishimoto Y."/>
            <person name="Shigenobu S."/>
            <person name="Kawaguchi M."/>
        </authorList>
    </citation>
    <scope>NUCLEOTIDE SEQUENCE</scope>
    <source>
        <strain evidence="2">HR1</strain>
    </source>
</reference>
<feature type="region of interest" description="Disordered" evidence="1">
    <location>
        <begin position="1"/>
        <end position="70"/>
    </location>
</feature>
<dbReference type="Proteomes" id="UP000615446">
    <property type="component" value="Unassembled WGS sequence"/>
</dbReference>
<evidence type="ECO:0000313" key="3">
    <source>
        <dbReference type="Proteomes" id="UP000615446"/>
    </source>
</evidence>
<evidence type="ECO:0000313" key="2">
    <source>
        <dbReference type="EMBL" id="GES85674.1"/>
    </source>
</evidence>
<feature type="compositionally biased region" description="Polar residues" evidence="1">
    <location>
        <begin position="1"/>
        <end position="29"/>
    </location>
</feature>
<dbReference type="OrthoDB" id="2382021at2759"/>
<proteinExistence type="predicted"/>
<name>A0A8H3LEJ9_9GLOM</name>
<organism evidence="2 3">
    <name type="scientific">Rhizophagus clarus</name>
    <dbReference type="NCBI Taxonomy" id="94130"/>
    <lineage>
        <taxon>Eukaryota</taxon>
        <taxon>Fungi</taxon>
        <taxon>Fungi incertae sedis</taxon>
        <taxon>Mucoromycota</taxon>
        <taxon>Glomeromycotina</taxon>
        <taxon>Glomeromycetes</taxon>
        <taxon>Glomerales</taxon>
        <taxon>Glomeraceae</taxon>
        <taxon>Rhizophagus</taxon>
    </lineage>
</organism>
<comment type="caution">
    <text evidence="2">The sequence shown here is derived from an EMBL/GenBank/DDBJ whole genome shotgun (WGS) entry which is preliminary data.</text>
</comment>
<gene>
    <name evidence="2" type="ORF">RCL2_001277800</name>
</gene>
<protein>
    <submittedName>
        <fullName evidence="2">Uncharacterized protein</fullName>
    </submittedName>
</protein>